<keyword evidence="1" id="KW-0732">Signal</keyword>
<accession>A0AAD7TRG7</accession>
<sequence length="115" mass="11674">MKAFTVGLLSLVFLGIGANAAATPVNVVDTTAASIIPEDNTSLTNGTNSPDDICFWAGYAPYCTGAYCPSGYAECGRDSCGGTTCCSSGYKAYCCRINAGGCHGGMQDGEEDGSL</sequence>
<dbReference type="AlphaFoldDB" id="A0AAD7TRG7"/>
<evidence type="ECO:0000313" key="2">
    <source>
        <dbReference type="EMBL" id="KAJ8475051.1"/>
    </source>
</evidence>
<name>A0AAD7TRG7_9APHY</name>
<feature type="signal peptide" evidence="1">
    <location>
        <begin position="1"/>
        <end position="22"/>
    </location>
</feature>
<feature type="chain" id="PRO_5041973976" evidence="1">
    <location>
        <begin position="23"/>
        <end position="115"/>
    </location>
</feature>
<reference evidence="2" key="1">
    <citation type="submission" date="2022-11" db="EMBL/GenBank/DDBJ databases">
        <title>Genome Sequence of Cubamyces cubensis.</title>
        <authorList>
            <person name="Buettner E."/>
        </authorList>
    </citation>
    <scope>NUCLEOTIDE SEQUENCE</scope>
    <source>
        <strain evidence="2">MPL-01</strain>
    </source>
</reference>
<keyword evidence="3" id="KW-1185">Reference proteome</keyword>
<organism evidence="2 3">
    <name type="scientific">Trametes cubensis</name>
    <dbReference type="NCBI Taxonomy" id="1111947"/>
    <lineage>
        <taxon>Eukaryota</taxon>
        <taxon>Fungi</taxon>
        <taxon>Dikarya</taxon>
        <taxon>Basidiomycota</taxon>
        <taxon>Agaricomycotina</taxon>
        <taxon>Agaricomycetes</taxon>
        <taxon>Polyporales</taxon>
        <taxon>Polyporaceae</taxon>
        <taxon>Trametes</taxon>
    </lineage>
</organism>
<proteinExistence type="predicted"/>
<comment type="caution">
    <text evidence="2">The sequence shown here is derived from an EMBL/GenBank/DDBJ whole genome shotgun (WGS) entry which is preliminary data.</text>
</comment>
<gene>
    <name evidence="2" type="ORF">ONZ51_g6802</name>
</gene>
<evidence type="ECO:0000313" key="3">
    <source>
        <dbReference type="Proteomes" id="UP001215151"/>
    </source>
</evidence>
<evidence type="ECO:0000256" key="1">
    <source>
        <dbReference type="SAM" id="SignalP"/>
    </source>
</evidence>
<dbReference type="Proteomes" id="UP001215151">
    <property type="component" value="Unassembled WGS sequence"/>
</dbReference>
<protein>
    <submittedName>
        <fullName evidence="2">Uncharacterized protein</fullName>
    </submittedName>
</protein>
<dbReference type="EMBL" id="JAPEVG010000170">
    <property type="protein sequence ID" value="KAJ8475051.1"/>
    <property type="molecule type" value="Genomic_DNA"/>
</dbReference>